<proteinExistence type="predicted"/>
<protein>
    <recommendedName>
        <fullName evidence="3">Saposin B-type domain-containing protein</fullName>
    </recommendedName>
</protein>
<reference evidence="2" key="1">
    <citation type="submission" date="2014-12" db="EMBL/GenBank/DDBJ databases">
        <title>Insight into the proteome of Arion vulgaris.</title>
        <authorList>
            <person name="Aradska J."/>
            <person name="Bulat T."/>
            <person name="Smidak R."/>
            <person name="Sarate P."/>
            <person name="Gangsoo J."/>
            <person name="Sialana F."/>
            <person name="Bilban M."/>
            <person name="Lubec G."/>
        </authorList>
    </citation>
    <scope>NUCLEOTIDE SEQUENCE</scope>
    <source>
        <tissue evidence="2">Skin</tissue>
    </source>
</reference>
<feature type="chain" id="PRO_5002112037" description="Saposin B-type domain-containing protein" evidence="1">
    <location>
        <begin position="29"/>
        <end position="137"/>
    </location>
</feature>
<dbReference type="AlphaFoldDB" id="A0A0B7BUM3"/>
<accession>A0A0B7BUM3</accession>
<organism evidence="2">
    <name type="scientific">Arion vulgaris</name>
    <dbReference type="NCBI Taxonomy" id="1028688"/>
    <lineage>
        <taxon>Eukaryota</taxon>
        <taxon>Metazoa</taxon>
        <taxon>Spiralia</taxon>
        <taxon>Lophotrochozoa</taxon>
        <taxon>Mollusca</taxon>
        <taxon>Gastropoda</taxon>
        <taxon>Heterobranchia</taxon>
        <taxon>Euthyneura</taxon>
        <taxon>Panpulmonata</taxon>
        <taxon>Eupulmonata</taxon>
        <taxon>Stylommatophora</taxon>
        <taxon>Helicina</taxon>
        <taxon>Arionoidea</taxon>
        <taxon>Arionidae</taxon>
        <taxon>Arion</taxon>
    </lineage>
</organism>
<evidence type="ECO:0008006" key="3">
    <source>
        <dbReference type="Google" id="ProtNLM"/>
    </source>
</evidence>
<dbReference type="EMBL" id="HACG01050029">
    <property type="protein sequence ID" value="CEK96894.1"/>
    <property type="molecule type" value="Transcribed_RNA"/>
</dbReference>
<sequence length="137" mass="15867">MARNILKSKTAIAFIVCIMCLLITLIQSQEFNQFDEQCGGCWNELDYSVNTIVRSLAKNYRHKAKDEIIDEDNEALSLIRGSPHEIFRRSTSTSTNLECRACWVVLNRLKSEFKVREETEVTDYGRLVKKTMLNNGW</sequence>
<evidence type="ECO:0000256" key="1">
    <source>
        <dbReference type="SAM" id="SignalP"/>
    </source>
</evidence>
<name>A0A0B7BUM3_9EUPU</name>
<evidence type="ECO:0000313" key="2">
    <source>
        <dbReference type="EMBL" id="CEK96894.1"/>
    </source>
</evidence>
<feature type="signal peptide" evidence="1">
    <location>
        <begin position="1"/>
        <end position="28"/>
    </location>
</feature>
<keyword evidence="1" id="KW-0732">Signal</keyword>
<gene>
    <name evidence="2" type="primary">ORF213886</name>
</gene>